<dbReference type="KEGG" id="orb:IPMB12_10090"/>
<name>A0A6G9IDV9_9GAMM</name>
<dbReference type="PANTHER" id="PTHR30126:SF91">
    <property type="entry name" value="LYSR FAMILY TRANSCRIPTIONAL REGULATOR"/>
    <property type="match status" value="1"/>
</dbReference>
<dbReference type="PRINTS" id="PR00039">
    <property type="entry name" value="HTHLYSR"/>
</dbReference>
<gene>
    <name evidence="6" type="ORF">IPMB12_10090</name>
</gene>
<dbReference type="Gene3D" id="3.40.190.290">
    <property type="match status" value="1"/>
</dbReference>
<sequence>MTYSPEALRAFVEAAQLGSFSAAARKLHKSQSTISTAIANLETDLNVVLFDRQAKHPVLTKEGKRILNQVKEILLANEKLDELATRLSAQTESRLTFILSDIYYSQRHEKNLYDFEQQYPDIEFECLLAEDEDVIELLQTGRANIGVIEARSSYPADISHYRLPHQTDIAIFVAATHPLASLKQVTREQLNNSRQLYLNTYSGHNKLKSSGLVWSAPSYLLLLEMAELGFGWAALPRWLVKRFSHYPLKELNIAGWPKTISIDAVWSNVSPPGPAGRWWLDQLSL</sequence>
<accession>A0A6G9IDV9</accession>
<keyword evidence="4" id="KW-0804">Transcription</keyword>
<dbReference type="SUPFAM" id="SSF53850">
    <property type="entry name" value="Periplasmic binding protein-like II"/>
    <property type="match status" value="1"/>
</dbReference>
<dbReference type="AlphaFoldDB" id="A0A6G9IDV9"/>
<dbReference type="InterPro" id="IPR036390">
    <property type="entry name" value="WH_DNA-bd_sf"/>
</dbReference>
<evidence type="ECO:0000256" key="4">
    <source>
        <dbReference type="ARBA" id="ARBA00023163"/>
    </source>
</evidence>
<evidence type="ECO:0000256" key="2">
    <source>
        <dbReference type="ARBA" id="ARBA00023015"/>
    </source>
</evidence>
<dbReference type="GO" id="GO:0000976">
    <property type="term" value="F:transcription cis-regulatory region binding"/>
    <property type="evidence" value="ECO:0007669"/>
    <property type="project" value="TreeGrafter"/>
</dbReference>
<dbReference type="InterPro" id="IPR036388">
    <property type="entry name" value="WH-like_DNA-bd_sf"/>
</dbReference>
<evidence type="ECO:0000256" key="3">
    <source>
        <dbReference type="ARBA" id="ARBA00023125"/>
    </source>
</evidence>
<dbReference type="EMBL" id="CP050253">
    <property type="protein sequence ID" value="QIQ22002.1"/>
    <property type="molecule type" value="Genomic_DNA"/>
</dbReference>
<evidence type="ECO:0000313" key="6">
    <source>
        <dbReference type="EMBL" id="QIQ22002.1"/>
    </source>
</evidence>
<dbReference type="Proteomes" id="UP000501168">
    <property type="component" value="Chromosome"/>
</dbReference>
<keyword evidence="7" id="KW-1185">Reference proteome</keyword>
<reference evidence="6 7" key="1">
    <citation type="submission" date="2020-03" db="EMBL/GenBank/DDBJ databases">
        <title>Complete genome sequence of Orbus sp. IPMB12 (BCRC 80908).</title>
        <authorList>
            <person name="Lo W.-S."/>
            <person name="Chang T.-H."/>
            <person name="Kuo C.-H."/>
        </authorList>
    </citation>
    <scope>NUCLEOTIDE SEQUENCE [LARGE SCALE GENOMIC DNA]</scope>
    <source>
        <strain evidence="6 7">IPMB12</strain>
    </source>
</reference>
<dbReference type="Gene3D" id="1.10.10.10">
    <property type="entry name" value="Winged helix-like DNA-binding domain superfamily/Winged helix DNA-binding domain"/>
    <property type="match status" value="1"/>
</dbReference>
<keyword evidence="3" id="KW-0238">DNA-binding</keyword>
<evidence type="ECO:0000313" key="7">
    <source>
        <dbReference type="Proteomes" id="UP000501168"/>
    </source>
</evidence>
<dbReference type="InParanoid" id="A0A6G9IDV9"/>
<dbReference type="FunFam" id="1.10.10.10:FF:000001">
    <property type="entry name" value="LysR family transcriptional regulator"/>
    <property type="match status" value="1"/>
</dbReference>
<organism evidence="6 7">
    <name type="scientific">Zophobihabitans entericus</name>
    <dbReference type="NCBI Taxonomy" id="1635327"/>
    <lineage>
        <taxon>Bacteria</taxon>
        <taxon>Pseudomonadati</taxon>
        <taxon>Pseudomonadota</taxon>
        <taxon>Gammaproteobacteria</taxon>
        <taxon>Orbales</taxon>
        <taxon>Orbaceae</taxon>
        <taxon>Zophobihabitans</taxon>
    </lineage>
</organism>
<evidence type="ECO:0000259" key="5">
    <source>
        <dbReference type="PROSITE" id="PS50931"/>
    </source>
</evidence>
<protein>
    <submittedName>
        <fullName evidence="6">LysR family transcriptional regulator</fullName>
    </submittedName>
</protein>
<dbReference type="RefSeq" id="WP_166917299.1">
    <property type="nucleotide sequence ID" value="NZ_CP050253.1"/>
</dbReference>
<dbReference type="PROSITE" id="PS50931">
    <property type="entry name" value="HTH_LYSR"/>
    <property type="match status" value="1"/>
</dbReference>
<comment type="similarity">
    <text evidence="1">Belongs to the LysR transcriptional regulatory family.</text>
</comment>
<dbReference type="CDD" id="cd05466">
    <property type="entry name" value="PBP2_LTTR_substrate"/>
    <property type="match status" value="1"/>
</dbReference>
<proteinExistence type="inferred from homology"/>
<keyword evidence="2" id="KW-0805">Transcription regulation</keyword>
<dbReference type="PANTHER" id="PTHR30126">
    <property type="entry name" value="HTH-TYPE TRANSCRIPTIONAL REGULATOR"/>
    <property type="match status" value="1"/>
</dbReference>
<dbReference type="InterPro" id="IPR005119">
    <property type="entry name" value="LysR_subst-bd"/>
</dbReference>
<evidence type="ECO:0000256" key="1">
    <source>
        <dbReference type="ARBA" id="ARBA00009437"/>
    </source>
</evidence>
<dbReference type="Pfam" id="PF03466">
    <property type="entry name" value="LysR_substrate"/>
    <property type="match status" value="1"/>
</dbReference>
<dbReference type="Pfam" id="PF00126">
    <property type="entry name" value="HTH_1"/>
    <property type="match status" value="1"/>
</dbReference>
<feature type="domain" description="HTH lysR-type" evidence="5">
    <location>
        <begin position="1"/>
        <end position="60"/>
    </location>
</feature>
<dbReference type="GO" id="GO:0003700">
    <property type="term" value="F:DNA-binding transcription factor activity"/>
    <property type="evidence" value="ECO:0007669"/>
    <property type="project" value="InterPro"/>
</dbReference>
<dbReference type="SUPFAM" id="SSF46785">
    <property type="entry name" value="Winged helix' DNA-binding domain"/>
    <property type="match status" value="1"/>
</dbReference>
<dbReference type="InterPro" id="IPR000847">
    <property type="entry name" value="LysR_HTH_N"/>
</dbReference>